<keyword evidence="6 9" id="KW-0479">Metal-binding</keyword>
<dbReference type="PANTHER" id="PTHR11774:SF6">
    <property type="entry name" value="PROTEIN FARNESYLTRANSFERASE SUBUNIT BETA"/>
    <property type="match status" value="1"/>
</dbReference>
<evidence type="ECO:0000256" key="8">
    <source>
        <dbReference type="ARBA" id="ARBA00022833"/>
    </source>
</evidence>
<evidence type="ECO:0000256" key="2">
    <source>
        <dbReference type="ARBA" id="ARBA00012702"/>
    </source>
</evidence>
<dbReference type="GO" id="GO:0008270">
    <property type="term" value="F:zinc ion binding"/>
    <property type="evidence" value="ECO:0007669"/>
    <property type="project" value="UniProtKB-UniRule"/>
</dbReference>
<dbReference type="InterPro" id="IPR001330">
    <property type="entry name" value="Prenyltrans"/>
</dbReference>
<comment type="cofactor">
    <cofactor evidence="9">
        <name>Zn(2+)</name>
        <dbReference type="ChEBI" id="CHEBI:29105"/>
    </cofactor>
    <text evidence="9">Binds 1 zinc ion per subunit.</text>
</comment>
<proteinExistence type="inferred from homology"/>
<dbReference type="EMBL" id="MUJZ01072303">
    <property type="protein sequence ID" value="OTF69078.1"/>
    <property type="molecule type" value="Genomic_DNA"/>
</dbReference>
<dbReference type="SUPFAM" id="SSF48239">
    <property type="entry name" value="Terpenoid cyclases/Protein prenyltransferases"/>
    <property type="match status" value="1"/>
</dbReference>
<evidence type="ECO:0000256" key="5">
    <source>
        <dbReference type="ARBA" id="ARBA00022679"/>
    </source>
</evidence>
<dbReference type="GO" id="GO:0004660">
    <property type="term" value="F:protein farnesyltransferase activity"/>
    <property type="evidence" value="ECO:0007669"/>
    <property type="project" value="UniProtKB-UniRule"/>
</dbReference>
<dbReference type="InterPro" id="IPR008930">
    <property type="entry name" value="Terpenoid_cyclase/PrenylTrfase"/>
</dbReference>
<keyword evidence="5 9" id="KW-0808">Transferase</keyword>
<name>A0A1Y3AMA5_EURMA</name>
<protein>
    <recommendedName>
        <fullName evidence="3 9">Protein farnesyltransferase subunit beta</fullName>
        <shortName evidence="9">FTase-beta</shortName>
        <ecNumber evidence="2 9">2.5.1.58</ecNumber>
    </recommendedName>
</protein>
<accession>A0A1Y3AMA5</accession>
<comment type="function">
    <text evidence="9">Catalyzes the transfer of a farnesyl moiety from farnesyl diphosphate to a cysteine at the fourth position from the C-terminus of several proteins. The beta subunit is responsible for peptide-binding.</text>
</comment>
<comment type="similarity">
    <text evidence="1 9">Belongs to the protein prenyltransferase subunit beta family.</text>
</comment>
<evidence type="ECO:0000313" key="12">
    <source>
        <dbReference type="Proteomes" id="UP000194236"/>
    </source>
</evidence>
<evidence type="ECO:0000313" key="11">
    <source>
        <dbReference type="EMBL" id="OTF69078.1"/>
    </source>
</evidence>
<evidence type="ECO:0000256" key="1">
    <source>
        <dbReference type="ARBA" id="ARBA00010497"/>
    </source>
</evidence>
<dbReference type="Gene3D" id="1.50.10.20">
    <property type="match status" value="1"/>
</dbReference>
<dbReference type="EC" id="2.5.1.58" evidence="2 9"/>
<keyword evidence="4 9" id="KW-0637">Prenyltransferase</keyword>
<dbReference type="OrthoDB" id="10261146at2759"/>
<evidence type="ECO:0000256" key="9">
    <source>
        <dbReference type="RuleBase" id="RU365056"/>
    </source>
</evidence>
<dbReference type="GO" id="GO:0097354">
    <property type="term" value="P:prenylation"/>
    <property type="evidence" value="ECO:0007669"/>
    <property type="project" value="UniProtKB-UniRule"/>
</dbReference>
<dbReference type="PANTHER" id="PTHR11774">
    <property type="entry name" value="GERANYLGERANYL TRANSFERASE TYPE BETA SUBUNIT"/>
    <property type="match status" value="1"/>
</dbReference>
<dbReference type="AlphaFoldDB" id="A0A1Y3AMA5"/>
<keyword evidence="8 9" id="KW-0862">Zinc</keyword>
<comment type="subunit">
    <text evidence="9">Heterodimer of an alpha and a beta subunit.</text>
</comment>
<dbReference type="CDD" id="cd02893">
    <property type="entry name" value="FTase"/>
    <property type="match status" value="1"/>
</dbReference>
<feature type="domain" description="Prenyltransferase alpha-alpha toroid" evidence="10">
    <location>
        <begin position="33"/>
        <end position="335"/>
    </location>
</feature>
<evidence type="ECO:0000256" key="4">
    <source>
        <dbReference type="ARBA" id="ARBA00022602"/>
    </source>
</evidence>
<evidence type="ECO:0000256" key="6">
    <source>
        <dbReference type="ARBA" id="ARBA00022723"/>
    </source>
</evidence>
<dbReference type="GO" id="GO:0005965">
    <property type="term" value="C:protein farnesyltransferase complex"/>
    <property type="evidence" value="ECO:0007669"/>
    <property type="project" value="UniProtKB-UniRule"/>
</dbReference>
<comment type="caution">
    <text evidence="11">The sequence shown here is derived from an EMBL/GenBank/DDBJ whole genome shotgun (WGS) entry which is preliminary data.</text>
</comment>
<dbReference type="InterPro" id="IPR045089">
    <property type="entry name" value="PGGT1B-like"/>
</dbReference>
<gene>
    <name evidence="11" type="ORF">BLA29_006408</name>
</gene>
<reference evidence="11 12" key="1">
    <citation type="submission" date="2017-03" db="EMBL/GenBank/DDBJ databases">
        <title>Genome Survey of Euroglyphus maynei.</title>
        <authorList>
            <person name="Arlian L.G."/>
            <person name="Morgan M.S."/>
            <person name="Rider S.D."/>
        </authorList>
    </citation>
    <scope>NUCLEOTIDE SEQUENCE [LARGE SCALE GENOMIC DNA]</scope>
    <source>
        <strain evidence="11">Arlian Lab</strain>
        <tissue evidence="11">Whole body</tissue>
    </source>
</reference>
<evidence type="ECO:0000256" key="7">
    <source>
        <dbReference type="ARBA" id="ARBA00022737"/>
    </source>
</evidence>
<dbReference type="Pfam" id="PF00432">
    <property type="entry name" value="Prenyltrans"/>
    <property type="match status" value="1"/>
</dbReference>
<organism evidence="11 12">
    <name type="scientific">Euroglyphus maynei</name>
    <name type="common">Mayne's house dust mite</name>
    <dbReference type="NCBI Taxonomy" id="6958"/>
    <lineage>
        <taxon>Eukaryota</taxon>
        <taxon>Metazoa</taxon>
        <taxon>Ecdysozoa</taxon>
        <taxon>Arthropoda</taxon>
        <taxon>Chelicerata</taxon>
        <taxon>Arachnida</taxon>
        <taxon>Acari</taxon>
        <taxon>Acariformes</taxon>
        <taxon>Sarcoptiformes</taxon>
        <taxon>Astigmata</taxon>
        <taxon>Psoroptidia</taxon>
        <taxon>Analgoidea</taxon>
        <taxon>Pyroglyphidae</taxon>
        <taxon>Pyroglyphinae</taxon>
        <taxon>Euroglyphus</taxon>
    </lineage>
</organism>
<dbReference type="InterPro" id="IPR026872">
    <property type="entry name" value="FTB"/>
</dbReference>
<evidence type="ECO:0000256" key="3">
    <source>
        <dbReference type="ARBA" id="ARBA00015798"/>
    </source>
</evidence>
<feature type="non-terminal residue" evidence="11">
    <location>
        <position position="335"/>
    </location>
</feature>
<dbReference type="Proteomes" id="UP000194236">
    <property type="component" value="Unassembled WGS sequence"/>
</dbReference>
<sequence length="335" mass="37688">MRVEKSVEHRYDVYFDQGDSDDDDQSNVHKIILFRAEHIEYLKNGLFKPLDHHLFVLDTSRSWMVYWISLSLNLLGESAYLGMCYHSFNRSLNSLKITSFLRNCESPHGGFGGGPNQEPHLAATYAAVNAIVTIGNDIAFDSLNRVAIEKFLRRMQQPDGSFTLHESAYCALSVAKLLNIPTHPESDLFQGTADWILSCQTYEGGFGAAPDHEAHGGYTFCGVAGLALLDQLDRCDLDALMRWTANRQLSFEGGFSGRTNKLVDGCYSFWNGAVLPIVQSWKAQKNQMVPLDHWLFDQEALQEYVLICCQHQPGGGLVDKPGKNRDFYHTCYTLS</sequence>
<evidence type="ECO:0000259" key="10">
    <source>
        <dbReference type="Pfam" id="PF00432"/>
    </source>
</evidence>
<keyword evidence="12" id="KW-1185">Reference proteome</keyword>
<comment type="catalytic activity">
    <reaction evidence="9">
        <text>L-cysteinyl-[protein] + (2E,6E)-farnesyl diphosphate = S-(2E,6E)-farnesyl-L-cysteinyl-[protein] + diphosphate</text>
        <dbReference type="Rhea" id="RHEA:13345"/>
        <dbReference type="Rhea" id="RHEA-COMP:10131"/>
        <dbReference type="Rhea" id="RHEA-COMP:11535"/>
        <dbReference type="ChEBI" id="CHEBI:29950"/>
        <dbReference type="ChEBI" id="CHEBI:33019"/>
        <dbReference type="ChEBI" id="CHEBI:86019"/>
        <dbReference type="ChEBI" id="CHEBI:175763"/>
    </reaction>
</comment>
<keyword evidence="7" id="KW-0677">Repeat</keyword>